<reference evidence="1" key="1">
    <citation type="submission" date="2023-04" db="EMBL/GenBank/DDBJ databases">
        <title>Ambrosiozyma monospora NBRC 10751.</title>
        <authorList>
            <person name="Ichikawa N."/>
            <person name="Sato H."/>
            <person name="Tonouchi N."/>
        </authorList>
    </citation>
    <scope>NUCLEOTIDE SEQUENCE</scope>
    <source>
        <strain evidence="1">NBRC 10751</strain>
    </source>
</reference>
<comment type="caution">
    <text evidence="1">The sequence shown here is derived from an EMBL/GenBank/DDBJ whole genome shotgun (WGS) entry which is preliminary data.</text>
</comment>
<protein>
    <submittedName>
        <fullName evidence="1">Unnamed protein product</fullName>
    </submittedName>
</protein>
<evidence type="ECO:0000313" key="2">
    <source>
        <dbReference type="Proteomes" id="UP001165064"/>
    </source>
</evidence>
<proteinExistence type="predicted"/>
<accession>A0ACB5U5K7</accession>
<dbReference type="EMBL" id="BSXS01012290">
    <property type="protein sequence ID" value="GMF02055.1"/>
    <property type="molecule type" value="Genomic_DNA"/>
</dbReference>
<dbReference type="Proteomes" id="UP001165064">
    <property type="component" value="Unassembled WGS sequence"/>
</dbReference>
<gene>
    <name evidence="1" type="ORF">Amon02_001133900</name>
</gene>
<name>A0ACB5U5K7_AMBMO</name>
<evidence type="ECO:0000313" key="1">
    <source>
        <dbReference type="EMBL" id="GMF02055.1"/>
    </source>
</evidence>
<sequence>MHRIESLGLNPQEQQQLLMMGKYLPTLHNIKDFSEYWDILKKNLLLHDHVSGVNRVINKEERGSIFGGSATDYEMRILYRLLQATLGSEFYPVLEKNRNKPISILLELRQEWEDFSGKEL</sequence>
<keyword evidence="2" id="KW-1185">Reference proteome</keyword>
<organism evidence="1 2">
    <name type="scientific">Ambrosiozyma monospora</name>
    <name type="common">Yeast</name>
    <name type="synonym">Endomycopsis monosporus</name>
    <dbReference type="NCBI Taxonomy" id="43982"/>
    <lineage>
        <taxon>Eukaryota</taxon>
        <taxon>Fungi</taxon>
        <taxon>Dikarya</taxon>
        <taxon>Ascomycota</taxon>
        <taxon>Saccharomycotina</taxon>
        <taxon>Pichiomycetes</taxon>
        <taxon>Pichiales</taxon>
        <taxon>Pichiaceae</taxon>
        <taxon>Ambrosiozyma</taxon>
    </lineage>
</organism>